<dbReference type="PANTHER" id="PTHR31815">
    <property type="entry name" value="AGAP005329-PA"/>
    <property type="match status" value="1"/>
</dbReference>
<dbReference type="InterPro" id="IPR018787">
    <property type="entry name" value="DUF2371_TMEM200"/>
</dbReference>
<dbReference type="Proteomes" id="UP000783686">
    <property type="component" value="Unassembled WGS sequence"/>
</dbReference>
<dbReference type="PANTHER" id="PTHR31815:SF1">
    <property type="entry name" value="TRANSMEMBRANE PROTEIN 200C"/>
    <property type="match status" value="1"/>
</dbReference>
<dbReference type="Pfam" id="PF10177">
    <property type="entry name" value="DUF2371"/>
    <property type="match status" value="1"/>
</dbReference>
<evidence type="ECO:0000256" key="1">
    <source>
        <dbReference type="ARBA" id="ARBA00004141"/>
    </source>
</evidence>
<dbReference type="EMBL" id="CAJFCW020000001">
    <property type="protein sequence ID" value="CAG9084333.1"/>
    <property type="molecule type" value="Genomic_DNA"/>
</dbReference>
<keyword evidence="4 7" id="KW-1133">Transmembrane helix</keyword>
<sequence length="310" mass="34336">MLAARGVSLGLGKINLSELNQLPAADRALLGKIQKLKKKAQERPKLIVKKHVDRKTLWAACRAVVIGAIIICLGLFMTVLGYFDRDLTTSSIYNMTTGDEIVVIDASLRYKLKSMQYVGPVLMGLGTFLLIIACVITLESRDRHAQIIQEESSSHKNKREMINSSTKFSLLPNDTTEDMTIQNHVVDDDGLLTQRTDRPSIDSDTEIEKLKGNNILNQQHVEAEVHRTLEDEDQPGPSARKTQSFRECSKKNGGQRLSLQKPPLPESGLLLSTVHLKKPKGPAPIAHFDSQLEIPLSSASCSTLGTNNYR</sequence>
<proteinExistence type="inferred from homology"/>
<dbReference type="Proteomes" id="UP000614601">
    <property type="component" value="Unassembled WGS sequence"/>
</dbReference>
<evidence type="ECO:0000256" key="5">
    <source>
        <dbReference type="ARBA" id="ARBA00023136"/>
    </source>
</evidence>
<reference evidence="8" key="1">
    <citation type="submission" date="2020-09" db="EMBL/GenBank/DDBJ databases">
        <authorList>
            <person name="Kikuchi T."/>
        </authorList>
    </citation>
    <scope>NUCLEOTIDE SEQUENCE</scope>
    <source>
        <strain evidence="8">SH1</strain>
    </source>
</reference>
<protein>
    <submittedName>
        <fullName evidence="8">Uncharacterized protein</fullName>
    </submittedName>
</protein>
<evidence type="ECO:0000256" key="2">
    <source>
        <dbReference type="ARBA" id="ARBA00005308"/>
    </source>
</evidence>
<feature type="region of interest" description="Disordered" evidence="6">
    <location>
        <begin position="228"/>
        <end position="266"/>
    </location>
</feature>
<evidence type="ECO:0000256" key="7">
    <source>
        <dbReference type="SAM" id="Phobius"/>
    </source>
</evidence>
<feature type="transmembrane region" description="Helical" evidence="7">
    <location>
        <begin position="59"/>
        <end position="83"/>
    </location>
</feature>
<evidence type="ECO:0000313" key="8">
    <source>
        <dbReference type="EMBL" id="CAD5207099.1"/>
    </source>
</evidence>
<evidence type="ECO:0000256" key="3">
    <source>
        <dbReference type="ARBA" id="ARBA00022692"/>
    </source>
</evidence>
<dbReference type="OrthoDB" id="9994280at2759"/>
<comment type="caution">
    <text evidence="8">The sequence shown here is derived from an EMBL/GenBank/DDBJ whole genome shotgun (WGS) entry which is preliminary data.</text>
</comment>
<dbReference type="EMBL" id="CAJFDH010000001">
    <property type="protein sequence ID" value="CAD5207099.1"/>
    <property type="molecule type" value="Genomic_DNA"/>
</dbReference>
<evidence type="ECO:0000256" key="4">
    <source>
        <dbReference type="ARBA" id="ARBA00022989"/>
    </source>
</evidence>
<keyword evidence="3 7" id="KW-0812">Transmembrane</keyword>
<comment type="subcellular location">
    <subcellularLocation>
        <location evidence="1">Membrane</location>
        <topology evidence="1">Multi-pass membrane protein</topology>
    </subcellularLocation>
</comment>
<dbReference type="GO" id="GO:0016020">
    <property type="term" value="C:membrane"/>
    <property type="evidence" value="ECO:0007669"/>
    <property type="project" value="UniProtKB-SubCell"/>
</dbReference>
<keyword evidence="9" id="KW-1185">Reference proteome</keyword>
<feature type="transmembrane region" description="Helical" evidence="7">
    <location>
        <begin position="117"/>
        <end position="138"/>
    </location>
</feature>
<comment type="similarity">
    <text evidence="2">Belongs to the TMEM200 family.</text>
</comment>
<organism evidence="8 9">
    <name type="scientific">Bursaphelenchus okinawaensis</name>
    <dbReference type="NCBI Taxonomy" id="465554"/>
    <lineage>
        <taxon>Eukaryota</taxon>
        <taxon>Metazoa</taxon>
        <taxon>Ecdysozoa</taxon>
        <taxon>Nematoda</taxon>
        <taxon>Chromadorea</taxon>
        <taxon>Rhabditida</taxon>
        <taxon>Tylenchina</taxon>
        <taxon>Tylenchomorpha</taxon>
        <taxon>Aphelenchoidea</taxon>
        <taxon>Aphelenchoididae</taxon>
        <taxon>Bursaphelenchus</taxon>
    </lineage>
</organism>
<keyword evidence="5 7" id="KW-0472">Membrane</keyword>
<evidence type="ECO:0000313" key="9">
    <source>
        <dbReference type="Proteomes" id="UP000614601"/>
    </source>
</evidence>
<gene>
    <name evidence="8" type="ORF">BOKJ2_LOCUS1783</name>
</gene>
<name>A0A811JV02_9BILA</name>
<dbReference type="AlphaFoldDB" id="A0A811JV02"/>
<accession>A0A811JV02</accession>
<evidence type="ECO:0000256" key="6">
    <source>
        <dbReference type="SAM" id="MobiDB-lite"/>
    </source>
</evidence>